<accession>V9IHN2</accession>
<gene>
    <name evidence="1" type="ORF">ACCB07450</name>
</gene>
<sequence length="55" mass="6233">MNHFLKHGANKITILDIDKEIGKRIELSVEKSCGEKKVLFIHADVSNHELMIGEC</sequence>
<evidence type="ECO:0000313" key="1">
    <source>
        <dbReference type="EMBL" id="AEY60157.1"/>
    </source>
</evidence>
<dbReference type="EMBL" id="JR046229">
    <property type="protein sequence ID" value="AEY60157.1"/>
    <property type="molecule type" value="mRNA"/>
</dbReference>
<reference evidence="1" key="1">
    <citation type="submission" date="2011-11" db="EMBL/GenBank/DDBJ databases">
        <title>Decoding the brain transcriptome of the Eastern honeybee (Apis cerana) based on pyrosequencing.</title>
        <authorList>
            <person name="Sun L."/>
            <person name="Zheng H."/>
            <person name="Wang Y."/>
            <person name="Xie X."/>
            <person name="Zhu Y."/>
            <person name="Gu W."/>
            <person name="Wang S."/>
        </authorList>
    </citation>
    <scope>NUCLEOTIDE SEQUENCE</scope>
    <source>
        <tissue evidence="1">Brain</tissue>
    </source>
</reference>
<dbReference type="AlphaFoldDB" id="V9IHN2"/>
<organism evidence="1">
    <name type="scientific">Apis cerana</name>
    <name type="common">Indian honeybee</name>
    <dbReference type="NCBI Taxonomy" id="7461"/>
    <lineage>
        <taxon>Eukaryota</taxon>
        <taxon>Metazoa</taxon>
        <taxon>Ecdysozoa</taxon>
        <taxon>Arthropoda</taxon>
        <taxon>Hexapoda</taxon>
        <taxon>Insecta</taxon>
        <taxon>Pterygota</taxon>
        <taxon>Neoptera</taxon>
        <taxon>Endopterygota</taxon>
        <taxon>Hymenoptera</taxon>
        <taxon>Apocrita</taxon>
        <taxon>Aculeata</taxon>
        <taxon>Apoidea</taxon>
        <taxon>Anthophila</taxon>
        <taxon>Apidae</taxon>
        <taxon>Apis</taxon>
    </lineage>
</organism>
<protein>
    <submittedName>
        <fullName evidence="1">Putative alcohol dehydrogenase</fullName>
    </submittedName>
</protein>
<proteinExistence type="evidence at transcript level"/>
<name>V9IHN2_APICE</name>